<dbReference type="Proteomes" id="UP000293162">
    <property type="component" value="Unassembled WGS sequence"/>
</dbReference>
<name>A0A4Q5M1Y1_9BACT</name>
<evidence type="ECO:0000313" key="3">
    <source>
        <dbReference type="EMBL" id="RYU95863.1"/>
    </source>
</evidence>
<reference evidence="3 4" key="1">
    <citation type="submission" date="2019-02" db="EMBL/GenBank/DDBJ databases">
        <title>Bacterial novel species Emticicia sp. 17J42-9 isolated from soil.</title>
        <authorList>
            <person name="Jung H.-Y."/>
        </authorList>
    </citation>
    <scope>NUCLEOTIDE SEQUENCE [LARGE SCALE GENOMIC DNA]</scope>
    <source>
        <strain evidence="3 4">17J42-9</strain>
    </source>
</reference>
<keyword evidence="4" id="KW-1185">Reference proteome</keyword>
<dbReference type="OrthoDB" id="4123258at2"/>
<dbReference type="AlphaFoldDB" id="A0A4Q5M1Y1"/>
<accession>A0A4Q5M1Y1</accession>
<dbReference type="InterPro" id="IPR051324">
    <property type="entry name" value="Stress/Tellurium_Resist"/>
</dbReference>
<gene>
    <name evidence="3" type="ORF">EWM59_09570</name>
</gene>
<dbReference type="CDD" id="cd06974">
    <property type="entry name" value="TerD_like"/>
    <property type="match status" value="1"/>
</dbReference>
<dbReference type="PANTHER" id="PTHR32097:SF17">
    <property type="entry name" value="CAMP-BINDING PROTEIN 1-RELATED"/>
    <property type="match status" value="1"/>
</dbReference>
<dbReference type="Pfam" id="PF02342">
    <property type="entry name" value="TerD"/>
    <property type="match status" value="1"/>
</dbReference>
<dbReference type="InterPro" id="IPR003325">
    <property type="entry name" value="TerD"/>
</dbReference>
<dbReference type="PANTHER" id="PTHR32097">
    <property type="entry name" value="CAMP-BINDING PROTEIN 1-RELATED"/>
    <property type="match status" value="1"/>
</dbReference>
<feature type="domain" description="TerD" evidence="2">
    <location>
        <begin position="1"/>
        <end position="184"/>
    </location>
</feature>
<organism evidence="3 4">
    <name type="scientific">Emticicia agri</name>
    <dbReference type="NCBI Taxonomy" id="2492393"/>
    <lineage>
        <taxon>Bacteria</taxon>
        <taxon>Pseudomonadati</taxon>
        <taxon>Bacteroidota</taxon>
        <taxon>Cytophagia</taxon>
        <taxon>Cytophagales</taxon>
        <taxon>Leadbetterellaceae</taxon>
        <taxon>Emticicia</taxon>
    </lineage>
</organism>
<dbReference type="EMBL" id="SEWF01000011">
    <property type="protein sequence ID" value="RYU95863.1"/>
    <property type="molecule type" value="Genomic_DNA"/>
</dbReference>
<protein>
    <submittedName>
        <fullName evidence="3">TerD family protein</fullName>
    </submittedName>
</protein>
<keyword evidence="1" id="KW-0778">Tellurium resistance</keyword>
<dbReference type="RefSeq" id="WP_130020743.1">
    <property type="nucleotide sequence ID" value="NZ_SEWF01000011.1"/>
</dbReference>
<dbReference type="Gene3D" id="2.60.60.30">
    <property type="entry name" value="sav2460 like domains"/>
    <property type="match status" value="1"/>
</dbReference>
<dbReference type="GO" id="GO:0046690">
    <property type="term" value="P:response to tellurium ion"/>
    <property type="evidence" value="ECO:0007669"/>
    <property type="project" value="UniProtKB-KW"/>
</dbReference>
<comment type="caution">
    <text evidence="3">The sequence shown here is derived from an EMBL/GenBank/DDBJ whole genome shotgun (WGS) entry which is preliminary data.</text>
</comment>
<proteinExistence type="predicted"/>
<evidence type="ECO:0000256" key="1">
    <source>
        <dbReference type="ARBA" id="ARBA00022686"/>
    </source>
</evidence>
<evidence type="ECO:0000259" key="2">
    <source>
        <dbReference type="Pfam" id="PF02342"/>
    </source>
</evidence>
<sequence>MSINLKKGGSINLNKEMTRLNKVLIGLGWEQTGRSVDLDASVFILGANGRLLAEEYFVFYNNLKSPDRAVEHMGDNRTGSAEDDDEIILANLESITPNAQELAICVSIHDAVNRGHNFGLLKDAYIRVVDVESKKEITRYDLDASHFIENAVVFAKVRKSGNEWYFHAASQGSMTELQGLVDMFL</sequence>
<evidence type="ECO:0000313" key="4">
    <source>
        <dbReference type="Proteomes" id="UP000293162"/>
    </source>
</evidence>